<evidence type="ECO:0000313" key="4">
    <source>
        <dbReference type="Proteomes" id="UP000693946"/>
    </source>
</evidence>
<protein>
    <submittedName>
        <fullName evidence="3">C-C motif chemokine 4-like</fullName>
    </submittedName>
</protein>
<accession>A0AAV6T7Q3</accession>
<evidence type="ECO:0000256" key="1">
    <source>
        <dbReference type="SAM" id="SignalP"/>
    </source>
</evidence>
<keyword evidence="1" id="KW-0732">Signal</keyword>
<feature type="domain" description="Chemokine interleukin-8-like" evidence="2">
    <location>
        <begin position="37"/>
        <end position="92"/>
    </location>
</feature>
<comment type="caution">
    <text evidence="3">The sequence shown here is derived from an EMBL/GenBank/DDBJ whole genome shotgun (WGS) entry which is preliminary data.</text>
</comment>
<sequence length="104" mass="11582">MWTSLSLSRWIFLLPLTVIMFGSASHVDAAVPIINLSCCRSFRSSFVPKVKACYEQKPRHDCDFHAFLIITKRNKVLCVGPAAPWLQDKINKGGLHCPPVVSLG</sequence>
<dbReference type="EMBL" id="JAGKHQ010000001">
    <property type="protein sequence ID" value="KAG7525505.1"/>
    <property type="molecule type" value="Genomic_DNA"/>
</dbReference>
<dbReference type="GO" id="GO:0006955">
    <property type="term" value="P:immune response"/>
    <property type="evidence" value="ECO:0007669"/>
    <property type="project" value="InterPro"/>
</dbReference>
<organism evidence="3 4">
    <name type="scientific">Solea senegalensis</name>
    <name type="common">Senegalese sole</name>
    <dbReference type="NCBI Taxonomy" id="28829"/>
    <lineage>
        <taxon>Eukaryota</taxon>
        <taxon>Metazoa</taxon>
        <taxon>Chordata</taxon>
        <taxon>Craniata</taxon>
        <taxon>Vertebrata</taxon>
        <taxon>Euteleostomi</taxon>
        <taxon>Actinopterygii</taxon>
        <taxon>Neopterygii</taxon>
        <taxon>Teleostei</taxon>
        <taxon>Neoteleostei</taxon>
        <taxon>Acanthomorphata</taxon>
        <taxon>Carangaria</taxon>
        <taxon>Pleuronectiformes</taxon>
        <taxon>Pleuronectoidei</taxon>
        <taxon>Soleidae</taxon>
        <taxon>Solea</taxon>
    </lineage>
</organism>
<feature type="chain" id="PRO_5043406255" evidence="1">
    <location>
        <begin position="30"/>
        <end position="104"/>
    </location>
</feature>
<dbReference type="GO" id="GO:0005576">
    <property type="term" value="C:extracellular region"/>
    <property type="evidence" value="ECO:0007669"/>
    <property type="project" value="InterPro"/>
</dbReference>
<name>A0AAV6T7Q3_SOLSE</name>
<dbReference type="Proteomes" id="UP000693946">
    <property type="component" value="Linkage Group LG1"/>
</dbReference>
<gene>
    <name evidence="3" type="ORF">JOB18_027624</name>
</gene>
<proteinExistence type="predicted"/>
<dbReference type="Pfam" id="PF00048">
    <property type="entry name" value="IL8"/>
    <property type="match status" value="1"/>
</dbReference>
<reference evidence="3 4" key="1">
    <citation type="journal article" date="2021" name="Sci. Rep.">
        <title>Chromosome anchoring in Senegalese sole (Solea senegalensis) reveals sex-associated markers and genome rearrangements in flatfish.</title>
        <authorList>
            <person name="Guerrero-Cozar I."/>
            <person name="Gomez-Garrido J."/>
            <person name="Berbel C."/>
            <person name="Martinez-Blanch J.F."/>
            <person name="Alioto T."/>
            <person name="Claros M.G."/>
            <person name="Gagnaire P.A."/>
            <person name="Manchado M."/>
        </authorList>
    </citation>
    <scope>NUCLEOTIDE SEQUENCE [LARGE SCALE GENOMIC DNA]</scope>
    <source>
        <strain evidence="3">Sse05_10M</strain>
    </source>
</reference>
<keyword evidence="4" id="KW-1185">Reference proteome</keyword>
<dbReference type="GO" id="GO:0008009">
    <property type="term" value="F:chemokine activity"/>
    <property type="evidence" value="ECO:0007669"/>
    <property type="project" value="InterPro"/>
</dbReference>
<evidence type="ECO:0000259" key="2">
    <source>
        <dbReference type="Pfam" id="PF00048"/>
    </source>
</evidence>
<evidence type="ECO:0000313" key="3">
    <source>
        <dbReference type="EMBL" id="KAG7525505.1"/>
    </source>
</evidence>
<dbReference type="AlphaFoldDB" id="A0AAV6T7Q3"/>
<dbReference type="InterPro" id="IPR001811">
    <property type="entry name" value="Chemokine_IL8-like_dom"/>
</dbReference>
<feature type="signal peptide" evidence="1">
    <location>
        <begin position="1"/>
        <end position="29"/>
    </location>
</feature>